<protein>
    <recommendedName>
        <fullName evidence="4">Transposase</fullName>
    </recommendedName>
</protein>
<feature type="compositionally biased region" description="Polar residues" evidence="1">
    <location>
        <begin position="59"/>
        <end position="69"/>
    </location>
</feature>
<organism evidence="2 3">
    <name type="scientific">Streptomyces mordarskii</name>
    <dbReference type="NCBI Taxonomy" id="1226758"/>
    <lineage>
        <taxon>Bacteria</taxon>
        <taxon>Bacillati</taxon>
        <taxon>Actinomycetota</taxon>
        <taxon>Actinomycetes</taxon>
        <taxon>Kitasatosporales</taxon>
        <taxon>Streptomycetaceae</taxon>
        <taxon>Streptomyces</taxon>
    </lineage>
</organism>
<keyword evidence="3" id="KW-1185">Reference proteome</keyword>
<comment type="caution">
    <text evidence="2">The sequence shown here is derived from an EMBL/GenBank/DDBJ whole genome shotgun (WGS) entry which is preliminary data.</text>
</comment>
<evidence type="ECO:0000256" key="1">
    <source>
        <dbReference type="SAM" id="MobiDB-lite"/>
    </source>
</evidence>
<evidence type="ECO:0000313" key="3">
    <source>
        <dbReference type="Proteomes" id="UP001501576"/>
    </source>
</evidence>
<feature type="compositionally biased region" description="Low complexity" evidence="1">
    <location>
        <begin position="40"/>
        <end position="50"/>
    </location>
</feature>
<evidence type="ECO:0008006" key="4">
    <source>
        <dbReference type="Google" id="ProtNLM"/>
    </source>
</evidence>
<gene>
    <name evidence="2" type="ORF">GCM10010390_43890</name>
</gene>
<dbReference type="Proteomes" id="UP001501576">
    <property type="component" value="Unassembled WGS sequence"/>
</dbReference>
<evidence type="ECO:0000313" key="2">
    <source>
        <dbReference type="EMBL" id="GAA0537224.1"/>
    </source>
</evidence>
<reference evidence="3" key="1">
    <citation type="journal article" date="2019" name="Int. J. Syst. Evol. Microbiol.">
        <title>The Global Catalogue of Microorganisms (GCM) 10K type strain sequencing project: providing services to taxonomists for standard genome sequencing and annotation.</title>
        <authorList>
            <consortium name="The Broad Institute Genomics Platform"/>
            <consortium name="The Broad Institute Genome Sequencing Center for Infectious Disease"/>
            <person name="Wu L."/>
            <person name="Ma J."/>
        </authorList>
    </citation>
    <scope>NUCLEOTIDE SEQUENCE [LARGE SCALE GENOMIC DNA]</scope>
    <source>
        <strain evidence="3">JCM 5052</strain>
    </source>
</reference>
<proteinExistence type="predicted"/>
<accession>A0ABP3N6Q3</accession>
<feature type="region of interest" description="Disordered" evidence="1">
    <location>
        <begin position="37"/>
        <end position="109"/>
    </location>
</feature>
<sequence>MLANGEPAPTRGDGTYGVRGFENRQKLALELMQIGVGAKPSSSPSRPPGSTHCAKTTLRHSANASSPSPSCKVLALGKPQRPATAFPSANALRRGLARRRASPERGWSG</sequence>
<name>A0ABP3N6Q3_9ACTN</name>
<dbReference type="EMBL" id="BAAABZ010000044">
    <property type="protein sequence ID" value="GAA0537224.1"/>
    <property type="molecule type" value="Genomic_DNA"/>
</dbReference>